<keyword evidence="1" id="KW-0812">Transmembrane</keyword>
<evidence type="ECO:0000313" key="3">
    <source>
        <dbReference type="Proteomes" id="UP001385809"/>
    </source>
</evidence>
<keyword evidence="1" id="KW-0472">Membrane</keyword>
<keyword evidence="1" id="KW-1133">Transmembrane helix</keyword>
<comment type="caution">
    <text evidence="2">The sequence shown here is derived from an EMBL/GenBank/DDBJ whole genome shotgun (WGS) entry which is preliminary data.</text>
</comment>
<keyword evidence="3" id="KW-1185">Reference proteome</keyword>
<dbReference type="Proteomes" id="UP001385809">
    <property type="component" value="Unassembled WGS sequence"/>
</dbReference>
<protein>
    <submittedName>
        <fullName evidence="2">Uncharacterized protein</fullName>
    </submittedName>
</protein>
<organism evidence="2 3">
    <name type="scientific">Actinomycetospora aurantiaca</name>
    <dbReference type="NCBI Taxonomy" id="3129233"/>
    <lineage>
        <taxon>Bacteria</taxon>
        <taxon>Bacillati</taxon>
        <taxon>Actinomycetota</taxon>
        <taxon>Actinomycetes</taxon>
        <taxon>Pseudonocardiales</taxon>
        <taxon>Pseudonocardiaceae</taxon>
        <taxon>Actinomycetospora</taxon>
    </lineage>
</organism>
<dbReference type="EMBL" id="JBBEGN010000016">
    <property type="protein sequence ID" value="MEJ2870804.1"/>
    <property type="molecule type" value="Genomic_DNA"/>
</dbReference>
<accession>A0ABU8MU01</accession>
<sequence>MEDANGLVLLVVITGLPAMVASTGLQVAWLLVVGAFALLRGPRFRRLGMPLPTPQGPGSS</sequence>
<reference evidence="2 3" key="1">
    <citation type="submission" date="2024-03" db="EMBL/GenBank/DDBJ databases">
        <title>Actinomycetospora sp. OC33-EN08, a novel actinomycete isolated from wild orchid (Aerides multiflora).</title>
        <authorList>
            <person name="Suriyachadkun C."/>
        </authorList>
    </citation>
    <scope>NUCLEOTIDE SEQUENCE [LARGE SCALE GENOMIC DNA]</scope>
    <source>
        <strain evidence="2 3">OC33-EN08</strain>
    </source>
</reference>
<feature type="transmembrane region" description="Helical" evidence="1">
    <location>
        <begin position="6"/>
        <end position="39"/>
    </location>
</feature>
<gene>
    <name evidence="2" type="ORF">WCD74_23785</name>
</gene>
<name>A0ABU8MU01_9PSEU</name>
<dbReference type="RefSeq" id="WP_337697374.1">
    <property type="nucleotide sequence ID" value="NZ_JBBEGN010000016.1"/>
</dbReference>
<proteinExistence type="predicted"/>
<evidence type="ECO:0000256" key="1">
    <source>
        <dbReference type="SAM" id="Phobius"/>
    </source>
</evidence>
<evidence type="ECO:0000313" key="2">
    <source>
        <dbReference type="EMBL" id="MEJ2870804.1"/>
    </source>
</evidence>